<dbReference type="PANTHER" id="PTHR30616">
    <property type="entry name" value="UNCHARACTERIZED PROTEIN YFIH"/>
    <property type="match status" value="1"/>
</dbReference>
<dbReference type="CDD" id="cd16833">
    <property type="entry name" value="YfiH"/>
    <property type="match status" value="1"/>
</dbReference>
<evidence type="ECO:0000256" key="8">
    <source>
        <dbReference type="ARBA" id="ARBA00048968"/>
    </source>
</evidence>
<dbReference type="NCBIfam" id="TIGR00726">
    <property type="entry name" value="peptidoglycan editing factor PgeF"/>
    <property type="match status" value="1"/>
</dbReference>
<dbReference type="GO" id="GO:0016787">
    <property type="term" value="F:hydrolase activity"/>
    <property type="evidence" value="ECO:0007669"/>
    <property type="project" value="UniProtKB-KW"/>
</dbReference>
<dbReference type="GO" id="GO:0005507">
    <property type="term" value="F:copper ion binding"/>
    <property type="evidence" value="ECO:0007669"/>
    <property type="project" value="TreeGrafter"/>
</dbReference>
<keyword evidence="12" id="KW-1185">Reference proteome</keyword>
<gene>
    <name evidence="11" type="ORF">DFR28_10777</name>
</gene>
<dbReference type="Gene3D" id="3.60.140.10">
    <property type="entry name" value="CNF1/YfiH-like putative cysteine hydrolases"/>
    <property type="match status" value="1"/>
</dbReference>
<protein>
    <recommendedName>
        <fullName evidence="10">Purine nucleoside phosphorylase</fullName>
    </recommendedName>
</protein>
<evidence type="ECO:0000256" key="6">
    <source>
        <dbReference type="ARBA" id="ARBA00022833"/>
    </source>
</evidence>
<comment type="catalytic activity">
    <reaction evidence="8">
        <text>adenosine + phosphate = alpha-D-ribose 1-phosphate + adenine</text>
        <dbReference type="Rhea" id="RHEA:27642"/>
        <dbReference type="ChEBI" id="CHEBI:16335"/>
        <dbReference type="ChEBI" id="CHEBI:16708"/>
        <dbReference type="ChEBI" id="CHEBI:43474"/>
        <dbReference type="ChEBI" id="CHEBI:57720"/>
        <dbReference type="EC" id="2.4.2.1"/>
    </reaction>
    <physiologicalReaction direction="left-to-right" evidence="8">
        <dbReference type="Rhea" id="RHEA:27643"/>
    </physiologicalReaction>
</comment>
<dbReference type="RefSeq" id="WP_113955734.1">
    <property type="nucleotide sequence ID" value="NZ_QNRT01000007.1"/>
</dbReference>
<accession>A0A395JGA2</accession>
<proteinExistence type="inferred from homology"/>
<evidence type="ECO:0000256" key="4">
    <source>
        <dbReference type="ARBA" id="ARBA00022723"/>
    </source>
</evidence>
<dbReference type="FunCoup" id="A0A395JGA2">
    <property type="interactions" value="434"/>
</dbReference>
<comment type="catalytic activity">
    <reaction evidence="9">
        <text>S-methyl-5'-thioadenosine + phosphate = 5-(methylsulfanyl)-alpha-D-ribose 1-phosphate + adenine</text>
        <dbReference type="Rhea" id="RHEA:11852"/>
        <dbReference type="ChEBI" id="CHEBI:16708"/>
        <dbReference type="ChEBI" id="CHEBI:17509"/>
        <dbReference type="ChEBI" id="CHEBI:43474"/>
        <dbReference type="ChEBI" id="CHEBI:58533"/>
        <dbReference type="EC" id="2.4.2.28"/>
    </reaction>
    <physiologicalReaction direction="left-to-right" evidence="9">
        <dbReference type="Rhea" id="RHEA:11853"/>
    </physiologicalReaction>
</comment>
<dbReference type="OrthoDB" id="4279at2"/>
<evidence type="ECO:0000313" key="11">
    <source>
        <dbReference type="EMBL" id="RBP48475.1"/>
    </source>
</evidence>
<evidence type="ECO:0000256" key="10">
    <source>
        <dbReference type="RuleBase" id="RU361274"/>
    </source>
</evidence>
<evidence type="ECO:0000256" key="3">
    <source>
        <dbReference type="ARBA" id="ARBA00022679"/>
    </source>
</evidence>
<dbReference type="EMBL" id="QNRT01000007">
    <property type="protein sequence ID" value="RBP48475.1"/>
    <property type="molecule type" value="Genomic_DNA"/>
</dbReference>
<evidence type="ECO:0000256" key="7">
    <source>
        <dbReference type="ARBA" id="ARBA00047989"/>
    </source>
</evidence>
<evidence type="ECO:0000256" key="5">
    <source>
        <dbReference type="ARBA" id="ARBA00022801"/>
    </source>
</evidence>
<dbReference type="Proteomes" id="UP000253083">
    <property type="component" value="Unassembled WGS sequence"/>
</dbReference>
<comment type="caution">
    <text evidence="11">The sequence shown here is derived from an EMBL/GenBank/DDBJ whole genome shotgun (WGS) entry which is preliminary data.</text>
</comment>
<name>A0A395JGA2_9GAMM</name>
<dbReference type="InParanoid" id="A0A395JGA2"/>
<dbReference type="AlphaFoldDB" id="A0A395JGA2"/>
<comment type="catalytic activity">
    <reaction evidence="1">
        <text>inosine + phosphate = alpha-D-ribose 1-phosphate + hypoxanthine</text>
        <dbReference type="Rhea" id="RHEA:27646"/>
        <dbReference type="ChEBI" id="CHEBI:17368"/>
        <dbReference type="ChEBI" id="CHEBI:17596"/>
        <dbReference type="ChEBI" id="CHEBI:43474"/>
        <dbReference type="ChEBI" id="CHEBI:57720"/>
        <dbReference type="EC" id="2.4.2.1"/>
    </reaction>
    <physiologicalReaction direction="left-to-right" evidence="1">
        <dbReference type="Rhea" id="RHEA:27647"/>
    </physiologicalReaction>
</comment>
<organism evidence="11 12">
    <name type="scientific">Arenicella xantha</name>
    <dbReference type="NCBI Taxonomy" id="644221"/>
    <lineage>
        <taxon>Bacteria</taxon>
        <taxon>Pseudomonadati</taxon>
        <taxon>Pseudomonadota</taxon>
        <taxon>Gammaproteobacteria</taxon>
        <taxon>Arenicellales</taxon>
        <taxon>Arenicellaceae</taxon>
        <taxon>Arenicella</taxon>
    </lineage>
</organism>
<evidence type="ECO:0000256" key="1">
    <source>
        <dbReference type="ARBA" id="ARBA00000553"/>
    </source>
</evidence>
<dbReference type="PANTHER" id="PTHR30616:SF2">
    <property type="entry name" value="PURINE NUCLEOSIDE PHOSPHORYLASE LACC1"/>
    <property type="match status" value="1"/>
</dbReference>
<dbReference type="InterPro" id="IPR003730">
    <property type="entry name" value="Cu_polyphenol_OxRdtase"/>
</dbReference>
<keyword evidence="5" id="KW-0378">Hydrolase</keyword>
<evidence type="ECO:0000256" key="9">
    <source>
        <dbReference type="ARBA" id="ARBA00049893"/>
    </source>
</evidence>
<evidence type="ECO:0000256" key="2">
    <source>
        <dbReference type="ARBA" id="ARBA00007353"/>
    </source>
</evidence>
<dbReference type="InterPro" id="IPR038371">
    <property type="entry name" value="Cu_polyphenol_OxRdtase_sf"/>
</dbReference>
<dbReference type="InterPro" id="IPR011324">
    <property type="entry name" value="Cytotoxic_necrot_fac-like_cat"/>
</dbReference>
<comment type="catalytic activity">
    <reaction evidence="7">
        <text>adenosine + H2O + H(+) = inosine + NH4(+)</text>
        <dbReference type="Rhea" id="RHEA:24408"/>
        <dbReference type="ChEBI" id="CHEBI:15377"/>
        <dbReference type="ChEBI" id="CHEBI:15378"/>
        <dbReference type="ChEBI" id="CHEBI:16335"/>
        <dbReference type="ChEBI" id="CHEBI:17596"/>
        <dbReference type="ChEBI" id="CHEBI:28938"/>
        <dbReference type="EC" id="3.5.4.4"/>
    </reaction>
    <physiologicalReaction direction="left-to-right" evidence="7">
        <dbReference type="Rhea" id="RHEA:24409"/>
    </physiologicalReaction>
</comment>
<dbReference type="GO" id="GO:0017061">
    <property type="term" value="F:S-methyl-5-thioadenosine phosphorylase activity"/>
    <property type="evidence" value="ECO:0007669"/>
    <property type="project" value="UniProtKB-EC"/>
</dbReference>
<reference evidence="11 12" key="1">
    <citation type="submission" date="2018-06" db="EMBL/GenBank/DDBJ databases">
        <title>Genomic Encyclopedia of Type Strains, Phase IV (KMG-IV): sequencing the most valuable type-strain genomes for metagenomic binning, comparative biology and taxonomic classification.</title>
        <authorList>
            <person name="Goeker M."/>
        </authorList>
    </citation>
    <scope>NUCLEOTIDE SEQUENCE [LARGE SCALE GENOMIC DNA]</scope>
    <source>
        <strain evidence="11 12">DSM 24032</strain>
    </source>
</reference>
<comment type="similarity">
    <text evidence="2 10">Belongs to the purine nucleoside phosphorylase YfiH/LACC1 family.</text>
</comment>
<keyword evidence="4" id="KW-0479">Metal-binding</keyword>
<keyword evidence="3" id="KW-0808">Transferase</keyword>
<evidence type="ECO:0000313" key="12">
    <source>
        <dbReference type="Proteomes" id="UP000253083"/>
    </source>
</evidence>
<dbReference type="SUPFAM" id="SSF64438">
    <property type="entry name" value="CNF1/YfiH-like putative cysteine hydrolases"/>
    <property type="match status" value="1"/>
</dbReference>
<keyword evidence="6" id="KW-0862">Zinc</keyword>
<sequence length="249" mass="27241">MLGQNPLNVLRPNWSAPANIRAFSTTRLHGVSTAPYDSLNLGTHVADSPESVARNRRILIHDLQLPAQPVWLDQVHSSHVVQIRSDFEHTVPVQADGAFSRDAGVVCAVLTADCLPIFITNTRGDRVAAIHAGWRGLAAGIIETAVTELQEYPEQLIAWGGPCIGPTAFEVGGEVVAQLGGPNEAYRDASNDGKQYVDLQLIAADRFKQLGVDNYTYSKACTYSDSEHFYSYRRDGECGRMASLIWMQS</sequence>
<dbReference type="Pfam" id="PF02578">
    <property type="entry name" value="Cu-oxidase_4"/>
    <property type="match status" value="1"/>
</dbReference>